<dbReference type="AlphaFoldDB" id="A0A7T8QX76"/>
<proteinExistence type="predicted"/>
<evidence type="ECO:0000313" key="1">
    <source>
        <dbReference type="EMBL" id="QQP58323.1"/>
    </source>
</evidence>
<dbReference type="EMBL" id="CP045891">
    <property type="protein sequence ID" value="QQP58323.1"/>
    <property type="molecule type" value="Genomic_DNA"/>
</dbReference>
<dbReference type="Proteomes" id="UP000595437">
    <property type="component" value="Chromosome 2"/>
</dbReference>
<gene>
    <name evidence="1" type="ORF">FKW44_003596</name>
</gene>
<dbReference type="OrthoDB" id="10006939at2759"/>
<sequence>MAQEYDVSARTFGRVVKADLVIKPFKYRNIHPLNEATRVKRKARSKLLLKWCADNPSVVVIFYDDKLFENTNKFNPQNDPILCRDVFKIPENTRNVYWMQKLASLMV</sequence>
<evidence type="ECO:0000313" key="2">
    <source>
        <dbReference type="Proteomes" id="UP000595437"/>
    </source>
</evidence>
<organism evidence="1 2">
    <name type="scientific">Caligus rogercresseyi</name>
    <name type="common">Sea louse</name>
    <dbReference type="NCBI Taxonomy" id="217165"/>
    <lineage>
        <taxon>Eukaryota</taxon>
        <taxon>Metazoa</taxon>
        <taxon>Ecdysozoa</taxon>
        <taxon>Arthropoda</taxon>
        <taxon>Crustacea</taxon>
        <taxon>Multicrustacea</taxon>
        <taxon>Hexanauplia</taxon>
        <taxon>Copepoda</taxon>
        <taxon>Siphonostomatoida</taxon>
        <taxon>Caligidae</taxon>
        <taxon>Caligus</taxon>
    </lineage>
</organism>
<protein>
    <submittedName>
        <fullName evidence="1">Uncharacterized protein</fullName>
    </submittedName>
</protein>
<keyword evidence="2" id="KW-1185">Reference proteome</keyword>
<reference evidence="2" key="1">
    <citation type="submission" date="2021-01" db="EMBL/GenBank/DDBJ databases">
        <title>Caligus Genome Assembly.</title>
        <authorList>
            <person name="Gallardo-Escarate C."/>
        </authorList>
    </citation>
    <scope>NUCLEOTIDE SEQUENCE [LARGE SCALE GENOMIC DNA]</scope>
</reference>
<accession>A0A7T8QX76</accession>
<name>A0A7T8QX76_CALRO</name>